<evidence type="ECO:0000256" key="7">
    <source>
        <dbReference type="ARBA" id="ARBA00023187"/>
    </source>
</evidence>
<evidence type="ECO:0000256" key="4">
    <source>
        <dbReference type="ARBA" id="ARBA00011825"/>
    </source>
</evidence>
<keyword evidence="11" id="KW-1133">Transmembrane helix</keyword>
<feature type="region of interest" description="Disordered" evidence="10">
    <location>
        <begin position="165"/>
        <end position="188"/>
    </location>
</feature>
<proteinExistence type="inferred from homology"/>
<evidence type="ECO:0000256" key="3">
    <source>
        <dbReference type="ARBA" id="ARBA00008218"/>
    </source>
</evidence>
<evidence type="ECO:0000259" key="12">
    <source>
        <dbReference type="Pfam" id="PF08648"/>
    </source>
</evidence>
<dbReference type="GO" id="GO:0008380">
    <property type="term" value="P:RNA splicing"/>
    <property type="evidence" value="ECO:0007669"/>
    <property type="project" value="UniProtKB-KW"/>
</dbReference>
<keyword evidence="11" id="KW-0812">Transmembrane</keyword>
<dbReference type="WBParaSite" id="TMUE_2000010524.1">
    <property type="protein sequence ID" value="TMUE_2000010524.1"/>
    <property type="gene ID" value="WBGene00288630"/>
</dbReference>
<keyword evidence="11" id="KW-0472">Membrane</keyword>
<dbReference type="Proteomes" id="UP000046395">
    <property type="component" value="Unassembled WGS sequence"/>
</dbReference>
<evidence type="ECO:0000256" key="6">
    <source>
        <dbReference type="ARBA" id="ARBA00022664"/>
    </source>
</evidence>
<comment type="function">
    <text evidence="1">May play a role in mRNA splicing.</text>
</comment>
<dbReference type="GO" id="GO:0071011">
    <property type="term" value="C:precatalytic spliceosome"/>
    <property type="evidence" value="ECO:0007669"/>
    <property type="project" value="TreeGrafter"/>
</dbReference>
<evidence type="ECO:0000256" key="10">
    <source>
        <dbReference type="SAM" id="MobiDB-lite"/>
    </source>
</evidence>
<keyword evidence="6" id="KW-0507">mRNA processing</keyword>
<feature type="transmembrane region" description="Helical" evidence="11">
    <location>
        <begin position="12"/>
        <end position="31"/>
    </location>
</feature>
<evidence type="ECO:0000256" key="9">
    <source>
        <dbReference type="ARBA" id="ARBA00031864"/>
    </source>
</evidence>
<feature type="region of interest" description="Disordered" evidence="10">
    <location>
        <begin position="52"/>
        <end position="128"/>
    </location>
</feature>
<comment type="similarity">
    <text evidence="3">Belongs to the SNUT3 family.</text>
</comment>
<evidence type="ECO:0000256" key="5">
    <source>
        <dbReference type="ARBA" id="ARBA00014357"/>
    </source>
</evidence>
<sequence>MCRPRNTATHSYSLVSTFVVLVPFALQYTVYSCGSCKQVANWTYGFGIMGRSRSRNRRRSRRESRSASRDRSRRSPYKKRRRSRSKSPRHDRKRRHHRSRSRDSSKRYKQEKEKRPGRSEPAPNPMLLPMEDEDAALKQMLGFNEFGTTKGQKVENNPTGAALVHKKRKYRQYMNRRGGFNRPLDPIA</sequence>
<organism evidence="13 14">
    <name type="scientific">Trichuris muris</name>
    <name type="common">Mouse whipworm</name>
    <dbReference type="NCBI Taxonomy" id="70415"/>
    <lineage>
        <taxon>Eukaryota</taxon>
        <taxon>Metazoa</taxon>
        <taxon>Ecdysozoa</taxon>
        <taxon>Nematoda</taxon>
        <taxon>Enoplea</taxon>
        <taxon>Dorylaimia</taxon>
        <taxon>Trichinellida</taxon>
        <taxon>Trichuridae</taxon>
        <taxon>Trichuris</taxon>
    </lineage>
</organism>
<evidence type="ECO:0000256" key="11">
    <source>
        <dbReference type="SAM" id="Phobius"/>
    </source>
</evidence>
<dbReference type="InterPro" id="IPR013957">
    <property type="entry name" value="SNRNP27"/>
</dbReference>
<evidence type="ECO:0000313" key="14">
    <source>
        <dbReference type="WBParaSite" id="TMUE_2000010524.1"/>
    </source>
</evidence>
<feature type="compositionally biased region" description="Basic and acidic residues" evidence="10">
    <location>
        <begin position="101"/>
        <end position="118"/>
    </location>
</feature>
<dbReference type="AlphaFoldDB" id="A0A5S6QTQ9"/>
<dbReference type="GO" id="GO:0006397">
    <property type="term" value="P:mRNA processing"/>
    <property type="evidence" value="ECO:0007669"/>
    <property type="project" value="UniProtKB-KW"/>
</dbReference>
<name>A0A5S6QTQ9_TRIMR</name>
<comment type="subcellular location">
    <subcellularLocation>
        <location evidence="2">Nucleus</location>
    </subcellularLocation>
</comment>
<keyword evidence="8" id="KW-0539">Nucleus</keyword>
<evidence type="ECO:0000313" key="13">
    <source>
        <dbReference type="Proteomes" id="UP000046395"/>
    </source>
</evidence>
<dbReference type="PROSITE" id="PS51257">
    <property type="entry name" value="PROKAR_LIPOPROTEIN"/>
    <property type="match status" value="1"/>
</dbReference>
<evidence type="ECO:0000256" key="1">
    <source>
        <dbReference type="ARBA" id="ARBA00003632"/>
    </source>
</evidence>
<keyword evidence="13" id="KW-1185">Reference proteome</keyword>
<feature type="compositionally biased region" description="Basic residues" evidence="10">
    <location>
        <begin position="71"/>
        <end position="100"/>
    </location>
</feature>
<feature type="domain" description="U4/U6.U5 small nuclear ribonucleoprotein 27kDa protein" evidence="12">
    <location>
        <begin position="132"/>
        <end position="187"/>
    </location>
</feature>
<protein>
    <recommendedName>
        <fullName evidence="5">U4/U6.U5 small nuclear ribonucleoprotein 27 kDa protein</fullName>
    </recommendedName>
    <alternativeName>
        <fullName evidence="9">U4/U6.U5 tri-snRNP-associated protein 3</fullName>
    </alternativeName>
</protein>
<comment type="subunit">
    <text evidence="4">Part of a tri-snRNP complex.</text>
</comment>
<keyword evidence="7" id="KW-0508">mRNA splicing</keyword>
<dbReference type="PANTHER" id="PTHR31077">
    <property type="entry name" value="U4/U6.U5 SMALL NUCLEAR RIBONUCLEOPROTEIN 27 KDA PROTEIN"/>
    <property type="match status" value="1"/>
</dbReference>
<dbReference type="PANTHER" id="PTHR31077:SF1">
    <property type="entry name" value="U4_U6.U5 SMALL NUCLEAR RIBONUCLEOPROTEIN 27 KDA PROTEIN"/>
    <property type="match status" value="1"/>
</dbReference>
<evidence type="ECO:0000256" key="8">
    <source>
        <dbReference type="ARBA" id="ARBA00023242"/>
    </source>
</evidence>
<dbReference type="Pfam" id="PF08648">
    <property type="entry name" value="SNRNP27"/>
    <property type="match status" value="1"/>
</dbReference>
<feature type="compositionally biased region" description="Basic residues" evidence="10">
    <location>
        <begin position="52"/>
        <end position="62"/>
    </location>
</feature>
<evidence type="ECO:0000256" key="2">
    <source>
        <dbReference type="ARBA" id="ARBA00004123"/>
    </source>
</evidence>
<reference evidence="14" key="1">
    <citation type="submission" date="2019-12" db="UniProtKB">
        <authorList>
            <consortium name="WormBaseParasite"/>
        </authorList>
    </citation>
    <scope>IDENTIFICATION</scope>
</reference>
<accession>A0A5S6QTQ9</accession>
<dbReference type="STRING" id="70415.A0A5S6QTQ9"/>